<comment type="caution">
    <text evidence="5">The sequence shown here is derived from an EMBL/GenBank/DDBJ whole genome shotgun (WGS) entry which is preliminary data.</text>
</comment>
<dbReference type="InterPro" id="IPR017871">
    <property type="entry name" value="ABC_transporter-like_CS"/>
</dbReference>
<dbReference type="AlphaFoldDB" id="A0AAW1QHJ4"/>
<dbReference type="InterPro" id="IPR050334">
    <property type="entry name" value="Molybdenum_import_ModC"/>
</dbReference>
<reference evidence="5 6" key="1">
    <citation type="journal article" date="2024" name="Nat. Commun.">
        <title>Phylogenomics reveals the evolutionary origins of lichenization in chlorophyte algae.</title>
        <authorList>
            <person name="Puginier C."/>
            <person name="Libourel C."/>
            <person name="Otte J."/>
            <person name="Skaloud P."/>
            <person name="Haon M."/>
            <person name="Grisel S."/>
            <person name="Petersen M."/>
            <person name="Berrin J.G."/>
            <person name="Delaux P.M."/>
            <person name="Dal Grande F."/>
            <person name="Keller J."/>
        </authorList>
    </citation>
    <scope>NUCLEOTIDE SEQUENCE [LARGE SCALE GENOMIC DNA]</scope>
    <source>
        <strain evidence="5 6">SAG 2145</strain>
    </source>
</reference>
<dbReference type="SUPFAM" id="SSF52540">
    <property type="entry name" value="P-loop containing nucleoside triphosphate hydrolases"/>
    <property type="match status" value="1"/>
</dbReference>
<sequence>MTALSRPCLQQLAPSRATQRGRASLTKPRHLRSVVLASTTQALAIEADRLSVSFKGSSGHKQVLKRASLQVPEGSFHILLGPNGCGKSTLLRALGGLLTPDSGTVMVNGPHGFVFQNPDHQLVLPTVAADVAFGLGRLRLAADDVNRRVQQALRAVSMEDFADRPVHTLSGGQKQRAAIAGVLAQDPKVLLLDELTTFLDDDDREGVIRAVKGLVGGPSRVTALWVTHRLEELPEADGASYMEDGRVITTGSPRGIAKHLAKLGARVPMLR</sequence>
<dbReference type="InterPro" id="IPR003439">
    <property type="entry name" value="ABC_transporter-like_ATP-bd"/>
</dbReference>
<keyword evidence="2" id="KW-0547">Nucleotide-binding</keyword>
<evidence type="ECO:0000256" key="2">
    <source>
        <dbReference type="ARBA" id="ARBA00022741"/>
    </source>
</evidence>
<dbReference type="EMBL" id="JALJOS010000042">
    <property type="protein sequence ID" value="KAK9820886.1"/>
    <property type="molecule type" value="Genomic_DNA"/>
</dbReference>
<evidence type="ECO:0000259" key="4">
    <source>
        <dbReference type="PROSITE" id="PS50893"/>
    </source>
</evidence>
<feature type="domain" description="ABC transporter" evidence="4">
    <location>
        <begin position="45"/>
        <end position="269"/>
    </location>
</feature>
<dbReference type="Proteomes" id="UP001438707">
    <property type="component" value="Unassembled WGS sequence"/>
</dbReference>
<name>A0AAW1QHJ4_9CHLO</name>
<organism evidence="5 6">
    <name type="scientific">Apatococcus lobatus</name>
    <dbReference type="NCBI Taxonomy" id="904363"/>
    <lineage>
        <taxon>Eukaryota</taxon>
        <taxon>Viridiplantae</taxon>
        <taxon>Chlorophyta</taxon>
        <taxon>core chlorophytes</taxon>
        <taxon>Trebouxiophyceae</taxon>
        <taxon>Chlorellales</taxon>
        <taxon>Chlorellaceae</taxon>
        <taxon>Apatococcus</taxon>
    </lineage>
</organism>
<dbReference type="PROSITE" id="PS00211">
    <property type="entry name" value="ABC_TRANSPORTER_1"/>
    <property type="match status" value="1"/>
</dbReference>
<dbReference type="GO" id="GO:0005524">
    <property type="term" value="F:ATP binding"/>
    <property type="evidence" value="ECO:0007669"/>
    <property type="project" value="UniProtKB-KW"/>
</dbReference>
<proteinExistence type="predicted"/>
<evidence type="ECO:0000256" key="3">
    <source>
        <dbReference type="ARBA" id="ARBA00022840"/>
    </source>
</evidence>
<keyword evidence="1" id="KW-0813">Transport</keyword>
<accession>A0AAW1QHJ4</accession>
<keyword evidence="6" id="KW-1185">Reference proteome</keyword>
<evidence type="ECO:0000256" key="1">
    <source>
        <dbReference type="ARBA" id="ARBA00022448"/>
    </source>
</evidence>
<dbReference type="Pfam" id="PF00005">
    <property type="entry name" value="ABC_tran"/>
    <property type="match status" value="1"/>
</dbReference>
<gene>
    <name evidence="5" type="ORF">WJX74_001481</name>
</gene>
<dbReference type="Gene3D" id="3.40.50.300">
    <property type="entry name" value="P-loop containing nucleotide triphosphate hydrolases"/>
    <property type="match status" value="1"/>
</dbReference>
<dbReference type="SMART" id="SM00382">
    <property type="entry name" value="AAA"/>
    <property type="match status" value="1"/>
</dbReference>
<protein>
    <recommendedName>
        <fullName evidence="4">ABC transporter domain-containing protein</fullName>
    </recommendedName>
</protein>
<dbReference type="PROSITE" id="PS50893">
    <property type="entry name" value="ABC_TRANSPORTER_2"/>
    <property type="match status" value="1"/>
</dbReference>
<dbReference type="GO" id="GO:0016887">
    <property type="term" value="F:ATP hydrolysis activity"/>
    <property type="evidence" value="ECO:0007669"/>
    <property type="project" value="InterPro"/>
</dbReference>
<dbReference type="GO" id="GO:0016020">
    <property type="term" value="C:membrane"/>
    <property type="evidence" value="ECO:0007669"/>
    <property type="project" value="InterPro"/>
</dbReference>
<evidence type="ECO:0000313" key="5">
    <source>
        <dbReference type="EMBL" id="KAK9820886.1"/>
    </source>
</evidence>
<keyword evidence="3" id="KW-0067">ATP-binding</keyword>
<dbReference type="InterPro" id="IPR027417">
    <property type="entry name" value="P-loop_NTPase"/>
</dbReference>
<dbReference type="PANTHER" id="PTHR43514:SF4">
    <property type="entry name" value="ABC TRANSPORTER I FAMILY MEMBER 10"/>
    <property type="match status" value="1"/>
</dbReference>
<evidence type="ECO:0000313" key="6">
    <source>
        <dbReference type="Proteomes" id="UP001438707"/>
    </source>
</evidence>
<dbReference type="CDD" id="cd03225">
    <property type="entry name" value="ABC_cobalt_CbiO_domain1"/>
    <property type="match status" value="1"/>
</dbReference>
<dbReference type="PANTHER" id="PTHR43514">
    <property type="entry name" value="ABC TRANSPORTER I FAMILY MEMBER 10"/>
    <property type="match status" value="1"/>
</dbReference>
<dbReference type="GO" id="GO:0009941">
    <property type="term" value="C:chloroplast envelope"/>
    <property type="evidence" value="ECO:0007669"/>
    <property type="project" value="TreeGrafter"/>
</dbReference>
<dbReference type="GO" id="GO:0055085">
    <property type="term" value="P:transmembrane transport"/>
    <property type="evidence" value="ECO:0007669"/>
    <property type="project" value="InterPro"/>
</dbReference>
<dbReference type="InterPro" id="IPR015856">
    <property type="entry name" value="ABC_transpr_CbiO/EcfA_su"/>
</dbReference>
<dbReference type="InterPro" id="IPR003593">
    <property type="entry name" value="AAA+_ATPase"/>
</dbReference>